<feature type="signal peptide" evidence="1">
    <location>
        <begin position="1"/>
        <end position="21"/>
    </location>
</feature>
<feature type="chain" id="PRO_5037650501" description="DUF4906 domain-containing protein" evidence="1">
    <location>
        <begin position="22"/>
        <end position="881"/>
    </location>
</feature>
<comment type="caution">
    <text evidence="2">The sequence shown here is derived from an EMBL/GenBank/DDBJ whole genome shotgun (WGS) entry which is preliminary data.</text>
</comment>
<evidence type="ECO:0000313" key="2">
    <source>
        <dbReference type="EMBL" id="MBO8484319.1"/>
    </source>
</evidence>
<dbReference type="EMBL" id="JADILV010000068">
    <property type="protein sequence ID" value="MBO8484319.1"/>
    <property type="molecule type" value="Genomic_DNA"/>
</dbReference>
<organism evidence="2 3">
    <name type="scientific">Candidatus Cryptobacteroides avicola</name>
    <dbReference type="NCBI Taxonomy" id="2840757"/>
    <lineage>
        <taxon>Bacteria</taxon>
        <taxon>Pseudomonadati</taxon>
        <taxon>Bacteroidota</taxon>
        <taxon>Bacteroidia</taxon>
        <taxon>Bacteroidales</taxon>
        <taxon>Candidatus Cryptobacteroides</taxon>
    </lineage>
</organism>
<proteinExistence type="predicted"/>
<evidence type="ECO:0000313" key="3">
    <source>
        <dbReference type="Proteomes" id="UP000725002"/>
    </source>
</evidence>
<protein>
    <recommendedName>
        <fullName evidence="4">DUF4906 domain-containing protein</fullName>
    </recommendedName>
</protein>
<keyword evidence="1" id="KW-0732">Signal</keyword>
<reference evidence="2" key="2">
    <citation type="journal article" date="2021" name="PeerJ">
        <title>Extensive microbial diversity within the chicken gut microbiome revealed by metagenomics and culture.</title>
        <authorList>
            <person name="Gilroy R."/>
            <person name="Ravi A."/>
            <person name="Getino M."/>
            <person name="Pursley I."/>
            <person name="Horton D.L."/>
            <person name="Alikhan N.F."/>
            <person name="Baker D."/>
            <person name="Gharbi K."/>
            <person name="Hall N."/>
            <person name="Watson M."/>
            <person name="Adriaenssens E.M."/>
            <person name="Foster-Nyarko E."/>
            <person name="Jarju S."/>
            <person name="Secka A."/>
            <person name="Antonio M."/>
            <person name="Oren A."/>
            <person name="Chaudhuri R.R."/>
            <person name="La Ragione R."/>
            <person name="Hildebrand F."/>
            <person name="Pallen M.J."/>
        </authorList>
    </citation>
    <scope>NUCLEOTIDE SEQUENCE</scope>
    <source>
        <strain evidence="2">G3-8215</strain>
    </source>
</reference>
<dbReference type="AlphaFoldDB" id="A0A940DSP0"/>
<accession>A0A940DSP0</accession>
<evidence type="ECO:0008006" key="4">
    <source>
        <dbReference type="Google" id="ProtNLM"/>
    </source>
</evidence>
<reference evidence="2" key="1">
    <citation type="submission" date="2020-10" db="EMBL/GenBank/DDBJ databases">
        <authorList>
            <person name="Gilroy R."/>
        </authorList>
    </citation>
    <scope>NUCLEOTIDE SEQUENCE</scope>
    <source>
        <strain evidence="2">G3-8215</strain>
    </source>
</reference>
<sequence>MRRILYILLASACVLSQYSCTVSGPDDSPEFTYGSGDVTGIDVSCVMNPSVVKEQGAGTPTKSIIGQSGNVSFEGNFIRLHETRNDALTPADYTPEYGDDNPFSWNNSSTVIVNAVMSAPDNTSYGGDAINFRSVRFSPRQTYQYGTFENDDLSYAVGYITRMVGWYPSTFSVPEVDGEYADWVFDETTGKYTDAEGRVYVRFDHKLDGRTDVMVSDMREGRIDKSSTGFRNNDTDYPVQPFGHQFSDPLDPSAGYEHINYFTFNHYLTAIRLFIKADESAYDMLSWRTINDIVFVDQPHTLMVELPVEQAMGTGPGIVEGTSATLPVEGVSPVFGTNTLWEGRTGFSIERGNIVENDFAMDSLNLASELPVTLHQGASLDKAYLGYALVKPGEDVPVELHTDVGVFSVSLPHVIGDDEIFLPGYIYNIVLNIDAEGMDVVIDNEDDMSFLNLSPYNPVINDYEYSNCYVITPELMRNPSEDGVEGKDGFYDGYYFNAMVPGNGKRGYWASSSFYPSGQELDPESVKILWQTDQSLITHAELVHGHVRFVINEDCTIPGGTSGRNLKEGSAVLAVYDENSNILWSWHIWITSQLKDIDYSSLNYVLDGVSSSADVCMMNMNLGAKAASWSGDSDVLDTYGFYYQWGRKDPSPGPMSYDYSTVDMRTVQYYYLDEGTRNTVEVSQDATIENSVQNPLALIQTSGVSSIYPNDWLSATDDRLWGWTSGTVRKTIYDPCPYGYRVPSDELQALFYQVRNTSRGPHDACQDLGYVIELKGTVNYFPYTGWKGRDRGFTDKTYSWFKVGQAGDYQDARISKTSGEMMNHRGRVLITDETFSIVIAGETERNYEDGLTQDYANRSSASPVRCVKYANGVDEEPDSEK</sequence>
<dbReference type="Proteomes" id="UP000725002">
    <property type="component" value="Unassembled WGS sequence"/>
</dbReference>
<name>A0A940DSP0_9BACT</name>
<gene>
    <name evidence="2" type="ORF">IAB75_09440</name>
</gene>
<evidence type="ECO:0000256" key="1">
    <source>
        <dbReference type="SAM" id="SignalP"/>
    </source>
</evidence>